<dbReference type="InterPro" id="IPR019374">
    <property type="entry name" value="Ribosomal_mS22"/>
</dbReference>
<proteinExistence type="predicted"/>
<reference evidence="1" key="1">
    <citation type="journal article" date="2023" name="Insect Mol. Biol.">
        <title>Genome sequencing provides insights into the evolution of gene families encoding plant cell wall-degrading enzymes in longhorned beetles.</title>
        <authorList>
            <person name="Shin N.R."/>
            <person name="Okamura Y."/>
            <person name="Kirsch R."/>
            <person name="Pauchet Y."/>
        </authorList>
    </citation>
    <scope>NUCLEOTIDE SEQUENCE</scope>
    <source>
        <strain evidence="1">AMC_N1</strain>
    </source>
</reference>
<evidence type="ECO:0008006" key="3">
    <source>
        <dbReference type="Google" id="ProtNLM"/>
    </source>
</evidence>
<evidence type="ECO:0000313" key="2">
    <source>
        <dbReference type="Proteomes" id="UP001162162"/>
    </source>
</evidence>
<protein>
    <recommendedName>
        <fullName evidence="3">28S ribosomal protein S22, mitochondrial</fullName>
    </recommendedName>
</protein>
<accession>A0AAV8YIK0</accession>
<sequence>MALFRYFSKKSIFSNLLDKNSALTSVSAVYIRLLNYSPIKYEVQALLKTLTRVDLHKVYRKRKLGEKKLEDPEYKFMTDEELQKVMAKAKQKVDNMLQMPPIDSKRLIVVREPDGTLQEAEWDLKYIFPKKEGVSHPKLFEDVYLENLLNRQEYEFILDSACIQYEPDDPEYQRIVSIVYQHINDNNGFELLRSTRHFAFSWFGIKLLITYYFELIETVHIEEASKLVELYCKVHNVTINNSSDLKMLEDYIKKHSNKKGALELGLQAYKDLAKERDKLERGIKVAHGLHRTLCYELFSNFYGNANLGFSRASAKSHFFSDPTQTQDGKRFAIQLMAEYNFRSHLPAFKDAAAGTTFLARLVIREQVNSHALIALPPGVLEICNIYCQFKELVLRRETELRIIQLVYAYTYRIVTMEVECRQRVKTGAATLEQKLD</sequence>
<dbReference type="PANTHER" id="PTHR13071:SF4">
    <property type="entry name" value="SMALL RIBOSOMAL SUBUNIT PROTEIN MS22"/>
    <property type="match status" value="1"/>
</dbReference>
<organism evidence="1 2">
    <name type="scientific">Aromia moschata</name>
    <dbReference type="NCBI Taxonomy" id="1265417"/>
    <lineage>
        <taxon>Eukaryota</taxon>
        <taxon>Metazoa</taxon>
        <taxon>Ecdysozoa</taxon>
        <taxon>Arthropoda</taxon>
        <taxon>Hexapoda</taxon>
        <taxon>Insecta</taxon>
        <taxon>Pterygota</taxon>
        <taxon>Neoptera</taxon>
        <taxon>Endopterygota</taxon>
        <taxon>Coleoptera</taxon>
        <taxon>Polyphaga</taxon>
        <taxon>Cucujiformia</taxon>
        <taxon>Chrysomeloidea</taxon>
        <taxon>Cerambycidae</taxon>
        <taxon>Cerambycinae</taxon>
        <taxon>Callichromatini</taxon>
        <taxon>Aromia</taxon>
    </lineage>
</organism>
<dbReference type="EMBL" id="JAPWTK010000090">
    <property type="protein sequence ID" value="KAJ8951091.1"/>
    <property type="molecule type" value="Genomic_DNA"/>
</dbReference>
<gene>
    <name evidence="1" type="ORF">NQ318_003789</name>
</gene>
<name>A0AAV8YIK0_9CUCU</name>
<keyword evidence="2" id="KW-1185">Reference proteome</keyword>
<dbReference type="Pfam" id="PF10245">
    <property type="entry name" value="MRP-S22"/>
    <property type="match status" value="2"/>
</dbReference>
<comment type="caution">
    <text evidence="1">The sequence shown here is derived from an EMBL/GenBank/DDBJ whole genome shotgun (WGS) entry which is preliminary data.</text>
</comment>
<dbReference type="AlphaFoldDB" id="A0AAV8YIK0"/>
<dbReference type="PANTHER" id="PTHR13071">
    <property type="entry name" value="MITOCHONDRIAL 28S RIBOSOMAL PROTEIN S22"/>
    <property type="match status" value="1"/>
</dbReference>
<dbReference type="GO" id="GO:0003735">
    <property type="term" value="F:structural constituent of ribosome"/>
    <property type="evidence" value="ECO:0007669"/>
    <property type="project" value="TreeGrafter"/>
</dbReference>
<dbReference type="Proteomes" id="UP001162162">
    <property type="component" value="Unassembled WGS sequence"/>
</dbReference>
<evidence type="ECO:0000313" key="1">
    <source>
        <dbReference type="EMBL" id="KAJ8951091.1"/>
    </source>
</evidence>
<dbReference type="GO" id="GO:0005763">
    <property type="term" value="C:mitochondrial small ribosomal subunit"/>
    <property type="evidence" value="ECO:0007669"/>
    <property type="project" value="TreeGrafter"/>
</dbReference>